<feature type="domain" description="Anaphase-promoting complex subunit 1 N-terminal" evidence="6">
    <location>
        <begin position="77"/>
        <end position="122"/>
    </location>
</feature>
<evidence type="ECO:0000256" key="1">
    <source>
        <dbReference type="ARBA" id="ARBA00010547"/>
    </source>
</evidence>
<dbReference type="PANTHER" id="PTHR12827:SF3">
    <property type="entry name" value="ANAPHASE-PROMOTING COMPLEX SUBUNIT 1"/>
    <property type="match status" value="1"/>
</dbReference>
<dbReference type="InterPro" id="IPR024990">
    <property type="entry name" value="Apc1"/>
</dbReference>
<dbReference type="InterPro" id="IPR011989">
    <property type="entry name" value="ARM-like"/>
</dbReference>
<dbReference type="GO" id="GO:0007091">
    <property type="term" value="P:metaphase/anaphase transition of mitotic cell cycle"/>
    <property type="evidence" value="ECO:0007669"/>
    <property type="project" value="TreeGrafter"/>
</dbReference>
<dbReference type="OrthoDB" id="26401at2759"/>
<keyword evidence="4" id="KW-0131">Cell cycle</keyword>
<reference evidence="8" key="1">
    <citation type="submission" date="2016-03" db="EMBL/GenBank/DDBJ databases">
        <authorList>
            <person name="Devillers H."/>
        </authorList>
    </citation>
    <scope>NUCLEOTIDE SEQUENCE [LARGE SCALE GENOMIC DNA]</scope>
</reference>
<dbReference type="GO" id="GO:0051301">
    <property type="term" value="P:cell division"/>
    <property type="evidence" value="ECO:0007669"/>
    <property type="project" value="UniProtKB-KW"/>
</dbReference>
<name>A0A1G4KDG8_9SACH</name>
<protein>
    <submittedName>
        <fullName evidence="7">LAMI_0H00562g1_1</fullName>
    </submittedName>
</protein>
<dbReference type="Pfam" id="PF12859">
    <property type="entry name" value="ANAPC1"/>
    <property type="match status" value="1"/>
</dbReference>
<dbReference type="Proteomes" id="UP000191024">
    <property type="component" value="Chromosome H"/>
</dbReference>
<dbReference type="EMBL" id="LT598468">
    <property type="protein sequence ID" value="SCV02560.1"/>
    <property type="molecule type" value="Genomic_DNA"/>
</dbReference>
<sequence>MDHSDSTSDSDSNSYGGTSEFSGLTKMPFHKSPDGEVWVIEGHIVDWRIANHSIRKFVYDSKVLKAGFVYFEEGKGSLLVILEDRAHIYLVSGGDSTTVTFPFTISKAFFYSKGVLLERKSDEFASGVLSNTSTPRFVTISDPLSLFGTAVFPSNVSENADALSVLYLPEAADQKTAVLFDERRDLLLFYHVRVLSDKETPGRTTVNNKKGYAGLSTDAAASKSGSAKFKRKLSSDLSSISTGSSSAASGISGNLRKMSIINRRSATVSIQGSEHEPVQLFTPSQQAVDMTRRSASATLDRMISGSTLDIAPNAVSQFSLESVEQSNMSKDLVLTRISHTEIPRKRFSANLKIVGSRYEDKESIVFYDQDRNWGQVWIFDVELSTTDNMKLKVFGYSPVSPIRTIDLKPNVMKDVTALESSHLRGFYVLLQREETHFTLYNPFSNLTSAPLAFRDQKALKCLYYACDRYVVSDFDDNRTITDMLPLSAFVLQLFEVIRLLLDSFTHSYLFLLWQVARHKMPYQKKDADFIAFRSTLLSLLPIAPQVSLFKEIEDICNCPVFDKDFNFDALLPKIVMGLHLKREELKLNLLEQDAVDKLGELLFMLSSLMGWPKIWQEFYANSSISRDETIRPTGRYYAHPLDEPPSIMKSIYSATSSSAIPLTPYITFSRLLEDNSNVDEMISPRTHKLLQFFDILRSQRHLESELLDIMNALFNNELELETYPMGVRAPLRRLISRLESCIIQISPEMNLNLLQRPDLRKNQEILLGLRSTREENPLFELQQMGVEKEGPYRDQKSRSVKSLISDLLTSTSSKAREEKMPKKGREGTTVPMALDTKPPIIFSEDSRFLELGKCLRFYVPHRVESLVLKQSNDKNYIKIMTKKKKVSQIFAIRALACPMGWAAIKYSTKHPLASQKWHCLKPNFISTFSDGSTINVDPETLDQGMIQWGEFHAGVSSGLLVSKKAKGVTGSWITFNRPQNLTAQHGGFLLGLGLNGHLKSLEEWHIYNYLSPKETHTSIGLLLGMAASLRGTMDLKLTKVLSVHVVALLPTGSTDLNINYKVQTTGLLSIGLLFQKSYHKKMTGMLLSQLTSFVVVNEKPSPDEGYRLAAGVALGLVNVGAGSKDGNYHNWTRDSSNDADDIVTQESFRTENVGPMDPFVVEELLGLISKNQDKETDVLLENSQLGAILALMIMFLKSNKKIVAEKLLPPSKRSTANLKSNMRPDLLLFREWAYHMILWDSIEGTLAWLLESLPTHASLQVNTDNLPFYYAIGGRALALAIKFASSCDKTLRDGMLLVIDRLLPFYQCKLDTRLDFQLTIKGINIVVGVLLISVSMIMGGSGDINVFRRARYLHEVLTGEYSYLFESESRGSDDSDESQSNEPFTDNENHYGKYTTTSLSMGFLFLGSGHYAFKTSDALSISYLVISILPTFAPPYLLQEARHFWSMAIEPRSLMIRDSESGAVLSKIDVEITMKSDNAKKQNSKLRLSSPCLLPELRRIKAIEVKSFDHYPIRVEIEDEAASRNFSKQGCVIWVKSRSSEKDATPQQRDQKSLDQINRLFAKKIAKRYRKDGESYLSKPKQSLTTLLKLDSPEKIEFEREIYHAISSHRTQDENILMSCDNTDLASSFELWKIEHGL</sequence>
<dbReference type="Gene3D" id="1.25.10.10">
    <property type="entry name" value="Leucine-rich Repeat Variant"/>
    <property type="match status" value="1"/>
</dbReference>
<feature type="region of interest" description="Disordered" evidence="5">
    <location>
        <begin position="1368"/>
        <end position="1389"/>
    </location>
</feature>
<dbReference type="GO" id="GO:0070979">
    <property type="term" value="P:protein K11-linked ubiquitination"/>
    <property type="evidence" value="ECO:0007669"/>
    <property type="project" value="TreeGrafter"/>
</dbReference>
<dbReference type="GO" id="GO:0005680">
    <property type="term" value="C:anaphase-promoting complex"/>
    <property type="evidence" value="ECO:0007669"/>
    <property type="project" value="InterPro"/>
</dbReference>
<dbReference type="GO" id="GO:0031145">
    <property type="term" value="P:anaphase-promoting complex-dependent catabolic process"/>
    <property type="evidence" value="ECO:0007669"/>
    <property type="project" value="TreeGrafter"/>
</dbReference>
<keyword evidence="3" id="KW-0498">Mitosis</keyword>
<accession>A0A1G4KDG8</accession>
<evidence type="ECO:0000256" key="3">
    <source>
        <dbReference type="ARBA" id="ARBA00022776"/>
    </source>
</evidence>
<evidence type="ECO:0000256" key="2">
    <source>
        <dbReference type="ARBA" id="ARBA00022618"/>
    </source>
</evidence>
<evidence type="ECO:0000256" key="4">
    <source>
        <dbReference type="ARBA" id="ARBA00023306"/>
    </source>
</evidence>
<comment type="similarity">
    <text evidence="1">Belongs to the APC1 family.</text>
</comment>
<keyword evidence="2" id="KW-0132">Cell division</keyword>
<dbReference type="STRING" id="1230905.A0A1G4KDG8"/>
<organism evidence="7 8">
    <name type="scientific">Lachancea mirantina</name>
    <dbReference type="NCBI Taxonomy" id="1230905"/>
    <lineage>
        <taxon>Eukaryota</taxon>
        <taxon>Fungi</taxon>
        <taxon>Dikarya</taxon>
        <taxon>Ascomycota</taxon>
        <taxon>Saccharomycotina</taxon>
        <taxon>Saccharomycetes</taxon>
        <taxon>Saccharomycetales</taxon>
        <taxon>Saccharomycetaceae</taxon>
        <taxon>Lachancea</taxon>
    </lineage>
</organism>
<gene>
    <name evidence="7" type="ORF">LAMI_0H00562G</name>
</gene>
<keyword evidence="8" id="KW-1185">Reference proteome</keyword>
<evidence type="ECO:0000313" key="8">
    <source>
        <dbReference type="Proteomes" id="UP000191024"/>
    </source>
</evidence>
<evidence type="ECO:0000256" key="5">
    <source>
        <dbReference type="SAM" id="MobiDB-lite"/>
    </source>
</evidence>
<dbReference type="GO" id="GO:0060090">
    <property type="term" value="F:molecular adaptor activity"/>
    <property type="evidence" value="ECO:0007669"/>
    <property type="project" value="TreeGrafter"/>
</dbReference>
<evidence type="ECO:0000259" key="6">
    <source>
        <dbReference type="Pfam" id="PF12859"/>
    </source>
</evidence>
<evidence type="ECO:0000313" key="7">
    <source>
        <dbReference type="EMBL" id="SCV02560.1"/>
    </source>
</evidence>
<dbReference type="InterPro" id="IPR049255">
    <property type="entry name" value="Apc1_N"/>
</dbReference>
<proteinExistence type="inferred from homology"/>
<dbReference type="PANTHER" id="PTHR12827">
    <property type="entry name" value="MEIOTIC CHECKPOINT REGULATOR TSG24 FAMILY MEMBER"/>
    <property type="match status" value="1"/>
</dbReference>